<organism evidence="1 2">
    <name type="scientific">Pedobacter yonginense</name>
    <dbReference type="NCBI Taxonomy" id="651869"/>
    <lineage>
        <taxon>Bacteria</taxon>
        <taxon>Pseudomonadati</taxon>
        <taxon>Bacteroidota</taxon>
        <taxon>Sphingobacteriia</taxon>
        <taxon>Sphingobacteriales</taxon>
        <taxon>Sphingobacteriaceae</taxon>
        <taxon>Pedobacter</taxon>
    </lineage>
</organism>
<protein>
    <submittedName>
        <fullName evidence="1">Uncharacterized protein</fullName>
    </submittedName>
</protein>
<dbReference type="AlphaFoldDB" id="A0A317EIR9"/>
<accession>A0A317EIR9</accession>
<reference evidence="1 2" key="1">
    <citation type="submission" date="2018-05" db="EMBL/GenBank/DDBJ databases">
        <title>Pedobacter paludis sp. nov., isolated from wetland soil.</title>
        <authorList>
            <person name="Zhang Y."/>
            <person name="Wang G."/>
        </authorList>
    </citation>
    <scope>NUCLEOTIDE SEQUENCE [LARGE SCALE GENOMIC DNA]</scope>
    <source>
        <strain evidence="1 2">KCTC22721</strain>
    </source>
</reference>
<keyword evidence="2" id="KW-1185">Reference proteome</keyword>
<evidence type="ECO:0000313" key="2">
    <source>
        <dbReference type="Proteomes" id="UP000245379"/>
    </source>
</evidence>
<dbReference type="RefSeq" id="WP_109926801.1">
    <property type="nucleotide sequence ID" value="NZ_QGNZ01000004.1"/>
</dbReference>
<proteinExistence type="predicted"/>
<comment type="caution">
    <text evidence="1">The sequence shown here is derived from an EMBL/GenBank/DDBJ whole genome shotgun (WGS) entry which is preliminary data.</text>
</comment>
<name>A0A317EIR9_9SPHI</name>
<dbReference type="Proteomes" id="UP000245379">
    <property type="component" value="Unassembled WGS sequence"/>
</dbReference>
<dbReference type="EMBL" id="QGNZ01000004">
    <property type="protein sequence ID" value="PWS26235.1"/>
    <property type="molecule type" value="Genomic_DNA"/>
</dbReference>
<sequence>MSRQTNLHFHPTEPAIKAFMDLILFKIFSTEGLSSPKDQAAFCQEQTEGANEKAKRIASSMMLEYILEPYQKNEKLSISLRYLEALDYLIQQVKKKEHHRKYLFSQTEHLDAFRNYIKSSYERVKDPQALLEQIYGQNTNVEFLDSSRWLLYERIGKKQSPIDDQWGIAVGEVKFNTMGKYTLVEVRFKNGNTIRCYEGIASKDPASDYLYLNLSLEQGNDKRAHMSFRLEETEWEKQNLLLGMFCFHSKLYGHLLAKTVVMEKIITEVSDLSKDASMPRPGINEYLANDEDFLRIAPSIRKFLYPRELNRMSFPDSIISNLAELEDFLEQKRADVESQDLMKQLCGNYDVIFPTDKKYLSNDELEIKYLEDAFALHFEFSHKTTKRIEKKKTWVSAQEVSSDDNIVSIKLLSKKTASRSSSKKHSPLSLILHLPTEDLNPEDCDFFPALLIGLHDAEGENICTPVMLLKKELSTVENQKAIGAYFSEPIPKKVFILSLD</sequence>
<evidence type="ECO:0000313" key="1">
    <source>
        <dbReference type="EMBL" id="PWS26235.1"/>
    </source>
</evidence>
<gene>
    <name evidence="1" type="ORF">DHW03_15690</name>
</gene>